<dbReference type="Gene3D" id="3.40.1160.10">
    <property type="entry name" value="Acetylglutamate kinase-like"/>
    <property type="match status" value="1"/>
</dbReference>
<dbReference type="NCBIfam" id="TIGR01085">
    <property type="entry name" value="murE"/>
    <property type="match status" value="1"/>
</dbReference>
<evidence type="ECO:0000256" key="6">
    <source>
        <dbReference type="ARBA" id="ARBA00022679"/>
    </source>
</evidence>
<keyword evidence="8 10" id="KW-0418">Kinase</keyword>
<dbReference type="Pfam" id="PF00696">
    <property type="entry name" value="AA_kinase"/>
    <property type="match status" value="1"/>
</dbReference>
<dbReference type="PRINTS" id="PR00474">
    <property type="entry name" value="GLU5KINASE"/>
</dbReference>
<feature type="domain" description="Aspartate/glutamate/uridylate kinase" evidence="12">
    <location>
        <begin position="524"/>
        <end position="763"/>
    </location>
</feature>
<dbReference type="GO" id="GO:0005524">
    <property type="term" value="F:ATP binding"/>
    <property type="evidence" value="ECO:0007669"/>
    <property type="project" value="UniProtKB-UniRule"/>
</dbReference>
<comment type="function">
    <text evidence="10">Catalyzes the ATP-dependent phosphorylation of N-acetyl-L-glutamate.</text>
</comment>
<keyword evidence="10" id="KW-0963">Cytoplasm</keyword>
<feature type="site" description="Transition state stabilizer" evidence="10">
    <location>
        <position position="529"/>
    </location>
</feature>
<dbReference type="EC" id="2.7.2.8" evidence="10"/>
<comment type="pathway">
    <text evidence="2 10">Amino-acid biosynthesis; L-arginine biosynthesis; N(2)-acetyl-L-ornithine from L-glutamate: step 2/4.</text>
</comment>
<evidence type="ECO:0000313" key="16">
    <source>
        <dbReference type="Proteomes" id="UP000824111"/>
    </source>
</evidence>
<dbReference type="InterPro" id="IPR004662">
    <property type="entry name" value="AcgluKinase_fam"/>
</dbReference>
<evidence type="ECO:0000259" key="12">
    <source>
        <dbReference type="Pfam" id="PF00696"/>
    </source>
</evidence>
<dbReference type="InterPro" id="IPR005761">
    <property type="entry name" value="UDP-N-AcMur-Glu-dNH2Pim_ligase"/>
</dbReference>
<evidence type="ECO:0000256" key="1">
    <source>
        <dbReference type="ARBA" id="ARBA00004752"/>
    </source>
</evidence>
<feature type="binding site" evidence="10">
    <location>
        <begin position="564"/>
        <end position="565"/>
    </location>
    <ligand>
        <name>substrate</name>
    </ligand>
</feature>
<dbReference type="GO" id="GO:0009252">
    <property type="term" value="P:peptidoglycan biosynthetic process"/>
    <property type="evidence" value="ECO:0007669"/>
    <property type="project" value="UniProtKB-KW"/>
</dbReference>
<comment type="subcellular location">
    <subcellularLocation>
        <location evidence="10 11">Cytoplasm</location>
    </subcellularLocation>
</comment>
<dbReference type="EMBL" id="DVND01000123">
    <property type="protein sequence ID" value="HIU48635.1"/>
    <property type="molecule type" value="Genomic_DNA"/>
</dbReference>
<sequence length="786" mass="86967">MYYKLKDYAALLEQHGLVTEMNMDGSREIRHLSYNSKDIKAGTLFLCKGAHFKEQYLKNAVDAGAVCYISEKKYAVDCEYILVSDIRRAMGYLVNLFFENVWEKLHLIGITGTKGKSTTTYFVRYILDEYLRDQKRPQSAVISSIDTYDGVVNMESHLTTPEPIELHTHFQNAVDSGIGYLTMEVSSQALKYGRVAGVTFEVGCYLNIGDDHISDVEHPDFEDYFQSKLKLFAQSKTACVSLDTLRVEDVLAAAEQAERKITFSTSDTTADIYAYDIRKVGNDTAFRVHAPTFDEEFMLTIPGLFNVQNAVAAISICYALGIPQHYMYVGLMKARSSGRMEIYSNADNRVVVLVDYAHNKMSFETLYQSVQKEFPNRRIYTVFGCPGRKAFQRRHDLGALSGKYSDKVFITEEDPGEEPLRNICEEISIHVRAQGCPYEIVEDRGEAIKKAINAAGGENSIVLVTGKGNETRQKRGTEYVPCPSDVEYTKRFLKEFDIKNNMDAAEKIKSFQDILPAFRKLYNKTILIKLGGSVLEDNALIQNIFEDISVLKMVGARVAVVHGGGKKISKALEAHGVETKFVSGYRVTDKTSIEIVEMVLSGQVNKAIVQGLKNSNINACGLSGKDANIITAAKKTLPEGDIGYVGEVQAVDDTVLKLLLDADIVPVLSPVSSDAQGNTLNVNADDAALAVAERLGVDTLVFITDVDGILLDVENDKTLVNYLDVAKAESLLENGFIGGGMLPKLKNCVKSIQNGVREVVILNGTVKYNLVSNFVTPRKIGTTIGM</sequence>
<keyword evidence="11" id="KW-0961">Cell wall biogenesis/degradation</keyword>
<feature type="domain" description="Mur ligase central" evidence="14">
    <location>
        <begin position="110"/>
        <end position="316"/>
    </location>
</feature>
<keyword evidence="11" id="KW-0133">Cell shape</keyword>
<dbReference type="InterPro" id="IPR001057">
    <property type="entry name" value="Glu/AcGlu_kinase"/>
</dbReference>
<dbReference type="GO" id="GO:0051301">
    <property type="term" value="P:cell division"/>
    <property type="evidence" value="ECO:0007669"/>
    <property type="project" value="UniProtKB-KW"/>
</dbReference>
<dbReference type="HAMAP" id="MF_00082">
    <property type="entry name" value="ArgB"/>
    <property type="match status" value="1"/>
</dbReference>
<evidence type="ECO:0000256" key="5">
    <source>
        <dbReference type="ARBA" id="ARBA00022605"/>
    </source>
</evidence>
<feature type="binding site" evidence="10">
    <location>
        <position position="681"/>
    </location>
    <ligand>
        <name>substrate</name>
    </ligand>
</feature>
<comment type="similarity">
    <text evidence="3">Belongs to the MurCDEF family. MurE subfamily.</text>
</comment>
<evidence type="ECO:0000256" key="11">
    <source>
        <dbReference type="RuleBase" id="RU004135"/>
    </source>
</evidence>
<dbReference type="InterPro" id="IPR036393">
    <property type="entry name" value="AceGlu_kinase-like_sf"/>
</dbReference>
<dbReference type="PANTHER" id="PTHR23135:SF4">
    <property type="entry name" value="UDP-N-ACETYLMURAMOYL-L-ALANYL-D-GLUTAMATE--2,6-DIAMINOPIMELATE LIGASE MURE HOMOLOG, CHLOROPLASTIC"/>
    <property type="match status" value="1"/>
</dbReference>
<keyword evidence="11" id="KW-0131">Cell cycle</keyword>
<evidence type="ECO:0000256" key="10">
    <source>
        <dbReference type="HAMAP-Rule" id="MF_00082"/>
    </source>
</evidence>
<dbReference type="Pfam" id="PF02875">
    <property type="entry name" value="Mur_ligase_C"/>
    <property type="match status" value="1"/>
</dbReference>
<evidence type="ECO:0000256" key="2">
    <source>
        <dbReference type="ARBA" id="ARBA00004828"/>
    </source>
</evidence>
<dbReference type="GO" id="GO:0016881">
    <property type="term" value="F:acid-amino acid ligase activity"/>
    <property type="evidence" value="ECO:0007669"/>
    <property type="project" value="InterPro"/>
</dbReference>
<dbReference type="Gene3D" id="3.40.1190.10">
    <property type="entry name" value="Mur-like, catalytic domain"/>
    <property type="match status" value="1"/>
</dbReference>
<reference evidence="15" key="1">
    <citation type="submission" date="2020-10" db="EMBL/GenBank/DDBJ databases">
        <authorList>
            <person name="Gilroy R."/>
        </authorList>
    </citation>
    <scope>NUCLEOTIDE SEQUENCE</scope>
    <source>
        <strain evidence="15">ChiSjej4B22-9803</strain>
    </source>
</reference>
<evidence type="ECO:0000259" key="14">
    <source>
        <dbReference type="Pfam" id="PF08245"/>
    </source>
</evidence>
<dbReference type="CDD" id="cd04238">
    <property type="entry name" value="AAK_NAGK-like"/>
    <property type="match status" value="1"/>
</dbReference>
<evidence type="ECO:0000256" key="4">
    <source>
        <dbReference type="ARBA" id="ARBA00022571"/>
    </source>
</evidence>
<dbReference type="Gene3D" id="3.90.190.20">
    <property type="entry name" value="Mur ligase, C-terminal domain"/>
    <property type="match status" value="1"/>
</dbReference>
<organism evidence="15 16">
    <name type="scientific">Candidatus Avimonoglobus intestinipullorum</name>
    <dbReference type="NCBI Taxonomy" id="2840699"/>
    <lineage>
        <taxon>Bacteria</taxon>
        <taxon>Bacillati</taxon>
        <taxon>Bacillota</taxon>
        <taxon>Clostridia</taxon>
        <taxon>Eubacteriales</taxon>
        <taxon>Candidatus Avimonoglobus</taxon>
    </lineage>
</organism>
<dbReference type="GO" id="GO:0005737">
    <property type="term" value="C:cytoplasm"/>
    <property type="evidence" value="ECO:0007669"/>
    <property type="project" value="UniProtKB-SubCell"/>
</dbReference>
<evidence type="ECO:0000256" key="7">
    <source>
        <dbReference type="ARBA" id="ARBA00022741"/>
    </source>
</evidence>
<dbReference type="Pfam" id="PF08245">
    <property type="entry name" value="Mur_ligase_M"/>
    <property type="match status" value="1"/>
</dbReference>
<evidence type="ECO:0000313" key="15">
    <source>
        <dbReference type="EMBL" id="HIU48635.1"/>
    </source>
</evidence>
<dbReference type="AlphaFoldDB" id="A0A9D1S6D8"/>
<dbReference type="GO" id="GO:0008360">
    <property type="term" value="P:regulation of cell shape"/>
    <property type="evidence" value="ECO:0007669"/>
    <property type="project" value="UniProtKB-KW"/>
</dbReference>
<gene>
    <name evidence="10 15" type="primary">argB</name>
    <name evidence="15" type="ORF">IAB04_04675</name>
</gene>
<evidence type="ECO:0000259" key="13">
    <source>
        <dbReference type="Pfam" id="PF02875"/>
    </source>
</evidence>
<evidence type="ECO:0000256" key="3">
    <source>
        <dbReference type="ARBA" id="ARBA00005898"/>
    </source>
</evidence>
<dbReference type="Gene3D" id="3.40.1390.10">
    <property type="entry name" value="MurE/MurF, N-terminal domain"/>
    <property type="match status" value="1"/>
</dbReference>
<name>A0A9D1S6D8_9FIRM</name>
<dbReference type="Proteomes" id="UP000824111">
    <property type="component" value="Unassembled WGS sequence"/>
</dbReference>
<dbReference type="GO" id="GO:0003991">
    <property type="term" value="F:acetylglutamate kinase activity"/>
    <property type="evidence" value="ECO:0007669"/>
    <property type="project" value="UniProtKB-UniRule"/>
</dbReference>
<dbReference type="InterPro" id="IPR035911">
    <property type="entry name" value="MurE/MurF_N"/>
</dbReference>
<accession>A0A9D1S6D8</accession>
<dbReference type="SUPFAM" id="SSF53244">
    <property type="entry name" value="MurD-like peptide ligases, peptide-binding domain"/>
    <property type="match status" value="1"/>
</dbReference>
<keyword evidence="11" id="KW-0573">Peptidoglycan synthesis</keyword>
<dbReference type="GO" id="GO:0071555">
    <property type="term" value="P:cell wall organization"/>
    <property type="evidence" value="ECO:0007669"/>
    <property type="project" value="UniProtKB-KW"/>
</dbReference>
<keyword evidence="5 10" id="KW-0028">Amino-acid biosynthesis</keyword>
<dbReference type="FunFam" id="3.40.1160.10:FF:000004">
    <property type="entry name" value="Acetylglutamate kinase"/>
    <property type="match status" value="1"/>
</dbReference>
<evidence type="ECO:0000256" key="9">
    <source>
        <dbReference type="ARBA" id="ARBA00022840"/>
    </source>
</evidence>
<keyword evidence="11" id="KW-0132">Cell division</keyword>
<keyword evidence="4 10" id="KW-0055">Arginine biosynthesis</keyword>
<dbReference type="SUPFAM" id="SSF53623">
    <property type="entry name" value="MurD-like peptide ligases, catalytic domain"/>
    <property type="match status" value="1"/>
</dbReference>
<dbReference type="InterPro" id="IPR004101">
    <property type="entry name" value="Mur_ligase_C"/>
</dbReference>
<dbReference type="SUPFAM" id="SSF63418">
    <property type="entry name" value="MurE/MurF N-terminal domain"/>
    <property type="match status" value="1"/>
</dbReference>
<protein>
    <recommendedName>
        <fullName evidence="10">Acetylglutamate kinase</fullName>
        <ecNumber evidence="10">2.7.2.8</ecNumber>
    </recommendedName>
    <alternativeName>
        <fullName evidence="10">N-acetyl-L-glutamate 5-phosphotransferase</fullName>
    </alternativeName>
    <alternativeName>
        <fullName evidence="10">NAG kinase</fullName>
        <shortName evidence="10">NAGK</shortName>
    </alternativeName>
</protein>
<feature type="site" description="Transition state stabilizer" evidence="10">
    <location>
        <position position="744"/>
    </location>
</feature>
<dbReference type="PANTHER" id="PTHR23135">
    <property type="entry name" value="MUR LIGASE FAMILY MEMBER"/>
    <property type="match status" value="1"/>
</dbReference>
<feature type="domain" description="Mur ligase C-terminal" evidence="13">
    <location>
        <begin position="338"/>
        <end position="468"/>
    </location>
</feature>
<dbReference type="InterPro" id="IPR013221">
    <property type="entry name" value="Mur_ligase_cen"/>
</dbReference>
<dbReference type="InterPro" id="IPR001048">
    <property type="entry name" value="Asp/Glu/Uridylate_kinase"/>
</dbReference>
<reference evidence="15" key="2">
    <citation type="journal article" date="2021" name="PeerJ">
        <title>Extensive microbial diversity within the chicken gut microbiome revealed by metagenomics and culture.</title>
        <authorList>
            <person name="Gilroy R."/>
            <person name="Ravi A."/>
            <person name="Getino M."/>
            <person name="Pursley I."/>
            <person name="Horton D.L."/>
            <person name="Alikhan N.F."/>
            <person name="Baker D."/>
            <person name="Gharbi K."/>
            <person name="Hall N."/>
            <person name="Watson M."/>
            <person name="Adriaenssens E.M."/>
            <person name="Foster-Nyarko E."/>
            <person name="Jarju S."/>
            <person name="Secka A."/>
            <person name="Antonio M."/>
            <person name="Oren A."/>
            <person name="Chaudhuri R.R."/>
            <person name="La Ragione R."/>
            <person name="Hildebrand F."/>
            <person name="Pallen M.J."/>
        </authorList>
    </citation>
    <scope>NUCLEOTIDE SEQUENCE</scope>
    <source>
        <strain evidence="15">ChiSjej4B22-9803</strain>
    </source>
</reference>
<keyword evidence="9 10" id="KW-0067">ATP-binding</keyword>
<keyword evidence="6 10" id="KW-0808">Transferase</keyword>
<feature type="binding site" evidence="10">
    <location>
        <position position="586"/>
    </location>
    <ligand>
        <name>substrate</name>
    </ligand>
</feature>
<dbReference type="GO" id="GO:0042450">
    <property type="term" value="P:L-arginine biosynthetic process via ornithine"/>
    <property type="evidence" value="ECO:0007669"/>
    <property type="project" value="UniProtKB-UniRule"/>
</dbReference>
<comment type="pathway">
    <text evidence="1 11">Cell wall biogenesis; peptidoglycan biosynthesis.</text>
</comment>
<evidence type="ECO:0000256" key="8">
    <source>
        <dbReference type="ARBA" id="ARBA00022777"/>
    </source>
</evidence>
<keyword evidence="7 10" id="KW-0547">Nucleotide-binding</keyword>
<dbReference type="InterPro" id="IPR036615">
    <property type="entry name" value="Mur_ligase_C_dom_sf"/>
</dbReference>
<comment type="similarity">
    <text evidence="10">Belongs to the acetylglutamate kinase family. ArgB subfamily.</text>
</comment>
<comment type="catalytic activity">
    <reaction evidence="10">
        <text>N-acetyl-L-glutamate + ATP = N-acetyl-L-glutamyl 5-phosphate + ADP</text>
        <dbReference type="Rhea" id="RHEA:14629"/>
        <dbReference type="ChEBI" id="CHEBI:30616"/>
        <dbReference type="ChEBI" id="CHEBI:44337"/>
        <dbReference type="ChEBI" id="CHEBI:57936"/>
        <dbReference type="ChEBI" id="CHEBI:456216"/>
        <dbReference type="EC" id="2.7.2.8"/>
    </reaction>
</comment>
<dbReference type="SUPFAM" id="SSF53633">
    <property type="entry name" value="Carbamate kinase-like"/>
    <property type="match status" value="1"/>
</dbReference>
<dbReference type="InterPro" id="IPR036565">
    <property type="entry name" value="Mur-like_cat_sf"/>
</dbReference>
<dbReference type="InterPro" id="IPR037528">
    <property type="entry name" value="ArgB"/>
</dbReference>
<dbReference type="NCBIfam" id="TIGR00761">
    <property type="entry name" value="argB"/>
    <property type="match status" value="1"/>
</dbReference>
<comment type="caution">
    <text evidence="15">The sequence shown here is derived from an EMBL/GenBank/DDBJ whole genome shotgun (WGS) entry which is preliminary data.</text>
</comment>
<proteinExistence type="inferred from homology"/>